<dbReference type="PANTHER" id="PTHR34560:SF1">
    <property type="entry name" value="START DOMAIN-CONTAINING PROTEIN"/>
    <property type="match status" value="1"/>
</dbReference>
<gene>
    <name evidence="2" type="ORF">IFM89_000370</name>
</gene>
<organism evidence="2 3">
    <name type="scientific">Coptis chinensis</name>
    <dbReference type="NCBI Taxonomy" id="261450"/>
    <lineage>
        <taxon>Eukaryota</taxon>
        <taxon>Viridiplantae</taxon>
        <taxon>Streptophyta</taxon>
        <taxon>Embryophyta</taxon>
        <taxon>Tracheophyta</taxon>
        <taxon>Spermatophyta</taxon>
        <taxon>Magnoliopsida</taxon>
        <taxon>Ranunculales</taxon>
        <taxon>Ranunculaceae</taxon>
        <taxon>Coptidoideae</taxon>
        <taxon>Coptis</taxon>
    </lineage>
</organism>
<dbReference type="SUPFAM" id="SSF55961">
    <property type="entry name" value="Bet v1-like"/>
    <property type="match status" value="1"/>
</dbReference>
<accession>A0A835HBV8</accession>
<dbReference type="PANTHER" id="PTHR34560">
    <property type="entry name" value="POLYKETIDE CYCLASE/DEHYDRASE/LIPID TRANSPORT SUPERFAMILY PROTEIN"/>
    <property type="match status" value="1"/>
</dbReference>
<dbReference type="Gene3D" id="3.30.530.20">
    <property type="match status" value="1"/>
</dbReference>
<keyword evidence="3" id="KW-1185">Reference proteome</keyword>
<dbReference type="AlphaFoldDB" id="A0A835HBV8"/>
<name>A0A835HBV8_9MAGN</name>
<dbReference type="InterPro" id="IPR023393">
    <property type="entry name" value="START-like_dom_sf"/>
</dbReference>
<feature type="region of interest" description="Disordered" evidence="1">
    <location>
        <begin position="475"/>
        <end position="503"/>
    </location>
</feature>
<reference evidence="2 3" key="1">
    <citation type="submission" date="2020-10" db="EMBL/GenBank/DDBJ databases">
        <title>The Coptis chinensis genome and diversification of protoberbering-type alkaloids.</title>
        <authorList>
            <person name="Wang B."/>
            <person name="Shu S."/>
            <person name="Song C."/>
            <person name="Liu Y."/>
        </authorList>
    </citation>
    <scope>NUCLEOTIDE SEQUENCE [LARGE SCALE GENOMIC DNA]</scope>
    <source>
        <strain evidence="2">HL-2020</strain>
        <tissue evidence="2">Leaf</tissue>
    </source>
</reference>
<proteinExistence type="predicted"/>
<comment type="caution">
    <text evidence="2">The sequence shown here is derived from an EMBL/GenBank/DDBJ whole genome shotgun (WGS) entry which is preliminary data.</text>
</comment>
<dbReference type="EMBL" id="JADFTS010000007">
    <property type="protein sequence ID" value="KAF9595452.1"/>
    <property type="molecule type" value="Genomic_DNA"/>
</dbReference>
<sequence length="658" mass="74158">MEKKQKISEYRDRLDKTLACHDLVNEESVKNLVRTQLVRTCPPDIKGYIDNIVEKRAAEVSEFLDTLRSTRIDGEVSKTEGIPHRDWKLKQDNEDYRVMYREGPEGTPFHTLLVEGYVDAPLDVCLCLSWEATLFKNWWPQFNVPPFKIISSSCLQEVRIGEQICHMRIILKETNFGFILCFQISDAEDANLRTHGFTRDRIPDAKDIVRIDVVGGFVLQKVNSSTSYFRTRISDMGSALPRTIATMDIKLDFVPPSLLNFVSRQLIGSGFKLYKKTVASIAKGDEVFSKALEAPVYVHVREGLDPKNKLKSTRKPESLERDKSAGSCVEGLATVIPPVDTMVLEQIPLGDSHLSSQAGTAVTGQTYNCEIEEVEAGTETQTMEKCQTSHQEMELDLEEDTDLEEDEVLDHCSTNITVDRCSAEKTSISPEVEHALRVLDNAISMVRKGFSFEWSGFGSKNQDVLHVQKAASRVSSSSSEDISDGEDCQKAPKVDKMDTDLDEDESSSDFLEIRYFNVFITKSAILKLTPSIDGLNYLIYPPSFQKNLDKVIHCRILFMTMGSLHNNQDSPVWEVNHNKITPPSPKQNSTPMVITQEDSWNSSQNGGVLEVPALDKMSSVDKEVTIWSNDAHDIHEVIDNKEMTERYNDELSSEITAM</sequence>
<evidence type="ECO:0000256" key="1">
    <source>
        <dbReference type="SAM" id="MobiDB-lite"/>
    </source>
</evidence>
<evidence type="ECO:0000313" key="3">
    <source>
        <dbReference type="Proteomes" id="UP000631114"/>
    </source>
</evidence>
<evidence type="ECO:0000313" key="2">
    <source>
        <dbReference type="EMBL" id="KAF9595452.1"/>
    </source>
</evidence>
<dbReference type="Proteomes" id="UP000631114">
    <property type="component" value="Unassembled WGS sequence"/>
</dbReference>
<dbReference type="OrthoDB" id="17317at2759"/>
<protein>
    <submittedName>
        <fullName evidence="2">Uncharacterized protein</fullName>
    </submittedName>
</protein>
<feature type="compositionally biased region" description="Basic and acidic residues" evidence="1">
    <location>
        <begin position="487"/>
        <end position="499"/>
    </location>
</feature>